<reference evidence="10" key="1">
    <citation type="journal article" date="2007" name="Nat. Genet.">
        <title>MicroRNAs in the homeotic control of floral reproductive organ identity: conservation and diversity.</title>
        <authorList>
            <person name="Cartolano M."/>
            <person name="Castillo R."/>
            <person name="Efremova N."/>
            <person name="Kuckenberg M."/>
            <person name="Zethof J."/>
            <person name="Gerats T."/>
            <person name="Schwarz-Sommer Z."/>
            <person name="Vandenbussche M."/>
        </authorList>
    </citation>
    <scope>NUCLEOTIDE SEQUENCE</scope>
</reference>
<comment type="subunit">
    <text evidence="7">Heterotrimeric transcription factor composed of three components, NF-YA, NF-YB and NF-YC. NF-YB and NF-YC must interact and dimerize for NF-YA association and DNA binding.</text>
</comment>
<evidence type="ECO:0000256" key="6">
    <source>
        <dbReference type="ARBA" id="ARBA00023242"/>
    </source>
</evidence>
<feature type="compositionally biased region" description="Basic and acidic residues" evidence="9">
    <location>
        <begin position="224"/>
        <end position="234"/>
    </location>
</feature>
<dbReference type="AlphaFoldDB" id="A5PGU4"/>
<comment type="similarity">
    <text evidence="8">Belongs to the NFYA/HAP2 subunit family.</text>
</comment>
<evidence type="ECO:0000313" key="10">
    <source>
        <dbReference type="EMBL" id="CAM12543.1"/>
    </source>
</evidence>
<dbReference type="GO" id="GO:0016602">
    <property type="term" value="C:CCAAT-binding factor complex"/>
    <property type="evidence" value="ECO:0007669"/>
    <property type="project" value="InterPro"/>
</dbReference>
<evidence type="ECO:0000256" key="3">
    <source>
        <dbReference type="ARBA" id="ARBA00023125"/>
    </source>
</evidence>
<dbReference type="GO" id="GO:0003677">
    <property type="term" value="F:DNA binding"/>
    <property type="evidence" value="ECO:0007669"/>
    <property type="project" value="UniProtKB-KW"/>
</dbReference>
<proteinExistence type="evidence at transcript level"/>
<keyword evidence="2 8" id="KW-0805">Transcription regulation</keyword>
<feature type="region of interest" description="Disordered" evidence="9">
    <location>
        <begin position="208"/>
        <end position="234"/>
    </location>
</feature>
<comment type="function">
    <text evidence="8">Component of the sequence-specific heterotrimeric transcription factor (NF-Y) which specifically recognizes a 5'-CCAAT-3' box motif found in the promoters of its target genes.</text>
</comment>
<keyword evidence="6 8" id="KW-0539">Nucleus</keyword>
<gene>
    <name evidence="10" type="primary">nf-YA</name>
</gene>
<dbReference type="PRINTS" id="PR00616">
    <property type="entry name" value="CCAATSUBUNTB"/>
</dbReference>
<evidence type="ECO:0000256" key="2">
    <source>
        <dbReference type="ARBA" id="ARBA00023015"/>
    </source>
</evidence>
<sequence>MASMQRQPYKIVRHEFDAKEGGSQDLWYATGNNFASSNIFARSTQDVNSVNQLSTFWASVTSKSQGTGERTSIMPDSVWRQENGSVGNVVPPATGEHHLFQEPQDHIGLSNACAPSSYLEPHFGDNQPANCPHMIHKDLYGVPNPGTSLPFALPEEPVYVNAKQYNGIMRRRQSRAKAELENKVTKVRKPYLHESRHLHALRRARGCGGRFVNTKNPDASGHNTTHESSDDKRNSAHLKSFLVPESEYALQLYPGPVESSKNRGKLNN</sequence>
<comment type="subcellular location">
    <subcellularLocation>
        <location evidence="1 8">Nucleus</location>
    </subcellularLocation>
</comment>
<dbReference type="Pfam" id="PF02045">
    <property type="entry name" value="CBFB_NFYA"/>
    <property type="match status" value="1"/>
</dbReference>
<keyword evidence="5 8" id="KW-0804">Transcription</keyword>
<keyword evidence="3 8" id="KW-0238">DNA-binding</keyword>
<protein>
    <recommendedName>
        <fullName evidence="8">Nuclear transcription factor Y subunit</fullName>
    </recommendedName>
</protein>
<dbReference type="GO" id="GO:0003700">
    <property type="term" value="F:DNA-binding transcription factor activity"/>
    <property type="evidence" value="ECO:0007669"/>
    <property type="project" value="UniProtKB-UniRule"/>
</dbReference>
<dbReference type="Gene3D" id="6.10.250.2430">
    <property type="match status" value="1"/>
</dbReference>
<name>A5PGU4_ANTMA</name>
<evidence type="ECO:0000256" key="1">
    <source>
        <dbReference type="ARBA" id="ARBA00004123"/>
    </source>
</evidence>
<dbReference type="PANTHER" id="PTHR12632">
    <property type="entry name" value="TRANSCRIPTION FACTOR NF-Y ALPHA-RELATED"/>
    <property type="match status" value="1"/>
</dbReference>
<organism evidence="10">
    <name type="scientific">Antirrhinum majus</name>
    <name type="common">Garden snapdragon</name>
    <dbReference type="NCBI Taxonomy" id="4151"/>
    <lineage>
        <taxon>Eukaryota</taxon>
        <taxon>Viridiplantae</taxon>
        <taxon>Streptophyta</taxon>
        <taxon>Embryophyta</taxon>
        <taxon>Tracheophyta</taxon>
        <taxon>Spermatophyta</taxon>
        <taxon>Magnoliopsida</taxon>
        <taxon>eudicotyledons</taxon>
        <taxon>Gunneridae</taxon>
        <taxon>Pentapetalae</taxon>
        <taxon>asterids</taxon>
        <taxon>lamiids</taxon>
        <taxon>Lamiales</taxon>
        <taxon>Plantaginaceae</taxon>
        <taxon>Antirrhineae</taxon>
        <taxon>Antirrhinum</taxon>
    </lineage>
</organism>
<evidence type="ECO:0000256" key="5">
    <source>
        <dbReference type="ARBA" id="ARBA00023163"/>
    </source>
</evidence>
<dbReference type="PROSITE" id="PS00686">
    <property type="entry name" value="NFYA_HAP2_1"/>
    <property type="match status" value="1"/>
</dbReference>
<evidence type="ECO:0000256" key="9">
    <source>
        <dbReference type="SAM" id="MobiDB-lite"/>
    </source>
</evidence>
<evidence type="ECO:0000256" key="4">
    <source>
        <dbReference type="ARBA" id="ARBA00023159"/>
    </source>
</evidence>
<evidence type="ECO:0000256" key="7">
    <source>
        <dbReference type="ARBA" id="ARBA00025911"/>
    </source>
</evidence>
<dbReference type="PROSITE" id="PS51152">
    <property type="entry name" value="NFYA_HAP2_2"/>
    <property type="match status" value="1"/>
</dbReference>
<dbReference type="EMBL" id="AM422774">
    <property type="protein sequence ID" value="CAM12543.1"/>
    <property type="molecule type" value="mRNA"/>
</dbReference>
<dbReference type="InterPro" id="IPR001289">
    <property type="entry name" value="NFYA"/>
</dbReference>
<dbReference type="SMART" id="SM00521">
    <property type="entry name" value="CBF"/>
    <property type="match status" value="1"/>
</dbReference>
<evidence type="ECO:0000256" key="8">
    <source>
        <dbReference type="RuleBase" id="RU367155"/>
    </source>
</evidence>
<accession>A5PGU4</accession>
<dbReference type="InterPro" id="IPR018362">
    <property type="entry name" value="CCAAT-binding_factor_CS"/>
</dbReference>
<feature type="compositionally biased region" description="Polar residues" evidence="9">
    <location>
        <begin position="213"/>
        <end position="223"/>
    </location>
</feature>
<keyword evidence="4" id="KW-0010">Activator</keyword>